<evidence type="ECO:0000313" key="2">
    <source>
        <dbReference type="Proteomes" id="UP000612282"/>
    </source>
</evidence>
<sequence>MVRWTTRSLQSLVDSTGPIGRAEAVAELHAAIAGREPRIASDIDPADAEITRIAAVLLDDLSEPHLLQLRAVDRPDATRLATTPAGRSLRGLQLRHAERMRRQAVAVLCAEPTDAPEATHVRYLTTATGMLAFGDYYELVALIVTFPFAGADDPRRLRGAREMSMAVQATAATRTLFEVDLAAPVFDAGYQSMWIRLMADAREDDLLPRLAQWRQWASGCKPH</sequence>
<accession>A0ABQ3X762</accession>
<keyword evidence="2" id="KW-1185">Reference proteome</keyword>
<name>A0ABQ3X762_9ACTN</name>
<dbReference type="RefSeq" id="WP_203795462.1">
    <property type="nucleotide sequence ID" value="NZ_BAAAQE010000035.1"/>
</dbReference>
<dbReference type="Proteomes" id="UP000612282">
    <property type="component" value="Unassembled WGS sequence"/>
</dbReference>
<dbReference type="EMBL" id="BOMG01000040">
    <property type="protein sequence ID" value="GID54353.1"/>
    <property type="molecule type" value="Genomic_DNA"/>
</dbReference>
<proteinExistence type="predicted"/>
<comment type="caution">
    <text evidence="1">The sequence shown here is derived from an EMBL/GenBank/DDBJ whole genome shotgun (WGS) entry which is preliminary data.</text>
</comment>
<organism evidence="1 2">
    <name type="scientific">Actinoplanes couchii</name>
    <dbReference type="NCBI Taxonomy" id="403638"/>
    <lineage>
        <taxon>Bacteria</taxon>
        <taxon>Bacillati</taxon>
        <taxon>Actinomycetota</taxon>
        <taxon>Actinomycetes</taxon>
        <taxon>Micromonosporales</taxon>
        <taxon>Micromonosporaceae</taxon>
        <taxon>Actinoplanes</taxon>
    </lineage>
</organism>
<evidence type="ECO:0000313" key="1">
    <source>
        <dbReference type="EMBL" id="GID54353.1"/>
    </source>
</evidence>
<gene>
    <name evidence="1" type="ORF">Aco03nite_027570</name>
</gene>
<reference evidence="1 2" key="1">
    <citation type="submission" date="2021-01" db="EMBL/GenBank/DDBJ databases">
        <title>Whole genome shotgun sequence of Actinoplanes couchii NBRC 106145.</title>
        <authorList>
            <person name="Komaki H."/>
            <person name="Tamura T."/>
        </authorList>
    </citation>
    <scope>NUCLEOTIDE SEQUENCE [LARGE SCALE GENOMIC DNA]</scope>
    <source>
        <strain evidence="1 2">NBRC 106145</strain>
    </source>
</reference>
<protein>
    <submittedName>
        <fullName evidence="1">Uncharacterized protein</fullName>
    </submittedName>
</protein>